<dbReference type="EC" id="2.7.7.101" evidence="12"/>
<evidence type="ECO:0000256" key="8">
    <source>
        <dbReference type="ARBA" id="ARBA00022833"/>
    </source>
</evidence>
<evidence type="ECO:0000256" key="14">
    <source>
        <dbReference type="SAM" id="MobiDB-lite"/>
    </source>
</evidence>
<keyword evidence="4 12" id="KW-0548">Nucleotidyltransferase</keyword>
<dbReference type="EMBL" id="JAHESE010000051">
    <property type="protein sequence ID" value="MBT1712119.1"/>
    <property type="molecule type" value="Genomic_DNA"/>
</dbReference>
<keyword evidence="6 13" id="KW-0479">Metal-binding</keyword>
<comment type="function">
    <text evidence="12 13">RNA polymerase that catalyzes the synthesis of short RNA molecules used as primers for DNA polymerase during DNA replication.</text>
</comment>
<dbReference type="HAMAP" id="MF_00974">
    <property type="entry name" value="DNA_primase_DnaG"/>
    <property type="match status" value="1"/>
</dbReference>
<organism evidence="16 17">
    <name type="scientific">Dawidia cretensis</name>
    <dbReference type="NCBI Taxonomy" id="2782350"/>
    <lineage>
        <taxon>Bacteria</taxon>
        <taxon>Pseudomonadati</taxon>
        <taxon>Bacteroidota</taxon>
        <taxon>Cytophagia</taxon>
        <taxon>Cytophagales</taxon>
        <taxon>Chryseotaleaceae</taxon>
        <taxon>Dawidia</taxon>
    </lineage>
</organism>
<evidence type="ECO:0000313" key="16">
    <source>
        <dbReference type="EMBL" id="MBT1712119.1"/>
    </source>
</evidence>
<dbReference type="SMART" id="SM00400">
    <property type="entry name" value="ZnF_CHCC"/>
    <property type="match status" value="1"/>
</dbReference>
<dbReference type="SUPFAM" id="SSF56731">
    <property type="entry name" value="DNA primase core"/>
    <property type="match status" value="1"/>
</dbReference>
<protein>
    <recommendedName>
        <fullName evidence="12 13">DNA primase</fullName>
        <ecNumber evidence="12">2.7.7.101</ecNumber>
    </recommendedName>
</protein>
<dbReference type="GO" id="GO:0008270">
    <property type="term" value="F:zinc ion binding"/>
    <property type="evidence" value="ECO:0007669"/>
    <property type="project" value="UniProtKB-KW"/>
</dbReference>
<feature type="domain" description="Toprim" evidence="15">
    <location>
        <begin position="261"/>
        <end position="342"/>
    </location>
</feature>
<dbReference type="GO" id="GO:1990077">
    <property type="term" value="C:primosome complex"/>
    <property type="evidence" value="ECO:0007669"/>
    <property type="project" value="UniProtKB-KW"/>
</dbReference>
<dbReference type="PIRSF" id="PIRSF002811">
    <property type="entry name" value="DnaG"/>
    <property type="match status" value="1"/>
</dbReference>
<dbReference type="FunFam" id="3.40.1360.10:FF:000002">
    <property type="entry name" value="DNA primase"/>
    <property type="match status" value="1"/>
</dbReference>
<dbReference type="PANTHER" id="PTHR30313:SF2">
    <property type="entry name" value="DNA PRIMASE"/>
    <property type="match status" value="1"/>
</dbReference>
<dbReference type="GO" id="GO:0003677">
    <property type="term" value="F:DNA binding"/>
    <property type="evidence" value="ECO:0007669"/>
    <property type="project" value="UniProtKB-KW"/>
</dbReference>
<evidence type="ECO:0000256" key="9">
    <source>
        <dbReference type="ARBA" id="ARBA00022842"/>
    </source>
</evidence>
<comment type="caution">
    <text evidence="12">Lacks conserved residue(s) required for the propagation of feature annotation.</text>
</comment>
<keyword evidence="9" id="KW-0460">Magnesium</keyword>
<keyword evidence="8 13" id="KW-0862">Zinc</keyword>
<keyword evidence="2 12" id="KW-0639">Primosome</keyword>
<dbReference type="Proteomes" id="UP001319080">
    <property type="component" value="Unassembled WGS sequence"/>
</dbReference>
<comment type="caution">
    <text evidence="16">The sequence shown here is derived from an EMBL/GenBank/DDBJ whole genome shotgun (WGS) entry which is preliminary data.</text>
</comment>
<dbReference type="GO" id="GO:0006269">
    <property type="term" value="P:DNA replication, synthesis of primer"/>
    <property type="evidence" value="ECO:0007669"/>
    <property type="project" value="UniProtKB-UniRule"/>
</dbReference>
<dbReference type="InterPro" id="IPR037068">
    <property type="entry name" value="DNA_primase_core_N_sf"/>
</dbReference>
<sequence length="648" mass="73984">MISRETIDEIRSRLDIVDVVGDFVTLKRSGQNYKALSPFSNEKTASFYVVPSKGIFKDFSSGKGGDAITFVMEHEGMSYVETLRYLAKRYSIDLKEDHQRSAEEQSQYTERDSLYGLMNYAKDQFKDLLFNTDDGRGIGLSYFRERGFNDRTIEKFELGYTLDAWDHLSKKALGIGYTEDLLAKAGLIVKRDDGRFYDRFRGRVIFPVHNLSGKVIAFGARILTKDKDQPKYINSPETDIYHKSHVLYGMYQAKNAIRREDFCYIVEGYTDVISMHQAGIDNVVASSGTAFTEEQIKLIRRFTENVTVMFDGDAAGIKAALRGIDLVLKGGLNVRVVLLPDGDDPDSFSRKMGTTELKQYLKDHAKDFISFKIDLLAQESGHDPIRRAEAIREIVTSISHIPDPIKRSVYIQETSTLLKMQEDVLQTELNKITLTERQKTAPAEKGRNRNMPGPPPDDAPPVFVPGEDEPVSTRSIAAKIERQERESVRLLLCYPEEAFEPDVRVIDYMVAELEDVEFDNYIYKEIFTAFLDNYRNGVVIDQMHFMEHGSMDIKSIVAELTTRRYEASKGWSAEKIHFPEEKEIVHDAVYSCIIRLKYYKVQGMMEGKLQEMKQATTPEEEEEHFTIFIQLKGAEQELAAILGIVVSK</sequence>
<dbReference type="InterPro" id="IPR030846">
    <property type="entry name" value="DnaG_bac"/>
</dbReference>
<evidence type="ECO:0000256" key="7">
    <source>
        <dbReference type="ARBA" id="ARBA00022771"/>
    </source>
</evidence>
<comment type="similarity">
    <text evidence="12 13">Belongs to the DnaG primase family.</text>
</comment>
<dbReference type="Gene3D" id="3.90.980.10">
    <property type="entry name" value="DNA primase, catalytic core, N-terminal domain"/>
    <property type="match status" value="1"/>
</dbReference>
<dbReference type="FunFam" id="3.90.580.10:FF:000001">
    <property type="entry name" value="DNA primase"/>
    <property type="match status" value="1"/>
</dbReference>
<dbReference type="PROSITE" id="PS50880">
    <property type="entry name" value="TOPRIM"/>
    <property type="match status" value="1"/>
</dbReference>
<evidence type="ECO:0000259" key="15">
    <source>
        <dbReference type="PROSITE" id="PS50880"/>
    </source>
</evidence>
<feature type="compositionally biased region" description="Basic and acidic residues" evidence="14">
    <location>
        <begin position="435"/>
        <end position="447"/>
    </location>
</feature>
<dbReference type="Gene3D" id="3.90.580.10">
    <property type="entry name" value="Zinc finger, CHC2-type domain"/>
    <property type="match status" value="1"/>
</dbReference>
<dbReference type="SMART" id="SM00493">
    <property type="entry name" value="TOPRIM"/>
    <property type="match status" value="1"/>
</dbReference>
<dbReference type="Pfam" id="PF08275">
    <property type="entry name" value="DNAG_N"/>
    <property type="match status" value="1"/>
</dbReference>
<evidence type="ECO:0000256" key="4">
    <source>
        <dbReference type="ARBA" id="ARBA00022695"/>
    </source>
</evidence>
<evidence type="ECO:0000256" key="2">
    <source>
        <dbReference type="ARBA" id="ARBA00022515"/>
    </source>
</evidence>
<dbReference type="SUPFAM" id="SSF57783">
    <property type="entry name" value="Zinc beta-ribbon"/>
    <property type="match status" value="1"/>
</dbReference>
<evidence type="ECO:0000256" key="10">
    <source>
        <dbReference type="ARBA" id="ARBA00023125"/>
    </source>
</evidence>
<dbReference type="GO" id="GO:0003899">
    <property type="term" value="F:DNA-directed RNA polymerase activity"/>
    <property type="evidence" value="ECO:0007669"/>
    <property type="project" value="UniProtKB-UniRule"/>
</dbReference>
<dbReference type="InterPro" id="IPR006171">
    <property type="entry name" value="TOPRIM_dom"/>
</dbReference>
<comment type="subunit">
    <text evidence="12">Monomer. Interacts with DnaB.</text>
</comment>
<dbReference type="Gene3D" id="3.40.1360.10">
    <property type="match status" value="1"/>
</dbReference>
<evidence type="ECO:0000256" key="3">
    <source>
        <dbReference type="ARBA" id="ARBA00022679"/>
    </source>
</evidence>
<dbReference type="NCBIfam" id="TIGR01391">
    <property type="entry name" value="dnaG"/>
    <property type="match status" value="1"/>
</dbReference>
<dbReference type="InterPro" id="IPR013264">
    <property type="entry name" value="DNAG_N"/>
</dbReference>
<name>A0AAP2E4I8_9BACT</name>
<evidence type="ECO:0000256" key="11">
    <source>
        <dbReference type="ARBA" id="ARBA00023163"/>
    </source>
</evidence>
<keyword evidence="3 12" id="KW-0808">Transferase</keyword>
<dbReference type="Pfam" id="PF13155">
    <property type="entry name" value="Toprim_2"/>
    <property type="match status" value="1"/>
</dbReference>
<dbReference type="InterPro" id="IPR050219">
    <property type="entry name" value="DnaG_primase"/>
</dbReference>
<keyword evidence="5 12" id="KW-0235">DNA replication</keyword>
<dbReference type="PANTHER" id="PTHR30313">
    <property type="entry name" value="DNA PRIMASE"/>
    <property type="match status" value="1"/>
</dbReference>
<evidence type="ECO:0000256" key="1">
    <source>
        <dbReference type="ARBA" id="ARBA00022478"/>
    </source>
</evidence>
<keyword evidence="17" id="KW-1185">Reference proteome</keyword>
<dbReference type="InterPro" id="IPR036977">
    <property type="entry name" value="DNA_primase_Znf_CHC2"/>
</dbReference>
<evidence type="ECO:0000256" key="13">
    <source>
        <dbReference type="PIRNR" id="PIRNR002811"/>
    </source>
</evidence>
<dbReference type="InterPro" id="IPR034151">
    <property type="entry name" value="TOPRIM_DnaG_bac"/>
</dbReference>
<dbReference type="RefSeq" id="WP_254087687.1">
    <property type="nucleotide sequence ID" value="NZ_JAHESE010000051.1"/>
</dbReference>
<feature type="region of interest" description="Disordered" evidence="14">
    <location>
        <begin position="435"/>
        <end position="463"/>
    </location>
</feature>
<keyword evidence="10 12" id="KW-0238">DNA-binding</keyword>
<dbReference type="Pfam" id="PF01807">
    <property type="entry name" value="Zn_ribbon_DnaG"/>
    <property type="match status" value="1"/>
</dbReference>
<keyword evidence="1 12" id="KW-0240">DNA-directed RNA polymerase</keyword>
<dbReference type="InterPro" id="IPR019475">
    <property type="entry name" value="DNA_primase_DnaB-bd"/>
</dbReference>
<dbReference type="GO" id="GO:0005737">
    <property type="term" value="C:cytoplasm"/>
    <property type="evidence" value="ECO:0007669"/>
    <property type="project" value="TreeGrafter"/>
</dbReference>
<dbReference type="AlphaFoldDB" id="A0AAP2E4I8"/>
<evidence type="ECO:0000256" key="6">
    <source>
        <dbReference type="ARBA" id="ARBA00022723"/>
    </source>
</evidence>
<keyword evidence="7" id="KW-0863">Zinc-finger</keyword>
<proteinExistence type="inferred from homology"/>
<comment type="catalytic activity">
    <reaction evidence="12">
        <text>ssDNA + n NTP = ssDNA/pppN(pN)n-1 hybrid + (n-1) diphosphate.</text>
        <dbReference type="EC" id="2.7.7.101"/>
    </reaction>
</comment>
<keyword evidence="11 12" id="KW-0804">Transcription</keyword>
<comment type="cofactor">
    <cofactor evidence="13">
        <name>Zn(2+)</name>
        <dbReference type="ChEBI" id="CHEBI:29105"/>
    </cofactor>
    <text evidence="13">Binds 1 zinc ion per monomer.</text>
</comment>
<dbReference type="GO" id="GO:0000428">
    <property type="term" value="C:DNA-directed RNA polymerase complex"/>
    <property type="evidence" value="ECO:0007669"/>
    <property type="project" value="UniProtKB-KW"/>
</dbReference>
<dbReference type="InterPro" id="IPR006295">
    <property type="entry name" value="DNA_primase_DnaG"/>
</dbReference>
<evidence type="ECO:0000313" key="17">
    <source>
        <dbReference type="Proteomes" id="UP001319080"/>
    </source>
</evidence>
<reference evidence="16 17" key="1">
    <citation type="submission" date="2021-05" db="EMBL/GenBank/DDBJ databases">
        <title>A Polyphasic approach of four new species of the genus Ohtaekwangia: Ohtaekwangia histidinii sp. nov., Ohtaekwangia cretensis sp. nov., Ohtaekwangia indiensis sp. nov., Ohtaekwangia reichenbachii sp. nov. from diverse environment.</title>
        <authorList>
            <person name="Octaviana S."/>
        </authorList>
    </citation>
    <scope>NUCLEOTIDE SEQUENCE [LARGE SCALE GENOMIC DNA]</scope>
    <source>
        <strain evidence="16 17">PWU5</strain>
    </source>
</reference>
<gene>
    <name evidence="12 16" type="primary">dnaG</name>
    <name evidence="16" type="ORF">KK062_28010</name>
</gene>
<feature type="compositionally biased region" description="Pro residues" evidence="14">
    <location>
        <begin position="452"/>
        <end position="463"/>
    </location>
</feature>
<dbReference type="Pfam" id="PF10410">
    <property type="entry name" value="DnaB_bind"/>
    <property type="match status" value="1"/>
</dbReference>
<dbReference type="CDD" id="cd03364">
    <property type="entry name" value="TOPRIM_DnaG_primases"/>
    <property type="match status" value="1"/>
</dbReference>
<evidence type="ECO:0000256" key="5">
    <source>
        <dbReference type="ARBA" id="ARBA00022705"/>
    </source>
</evidence>
<dbReference type="InterPro" id="IPR002694">
    <property type="entry name" value="Znf_CHC2"/>
</dbReference>
<evidence type="ECO:0000256" key="12">
    <source>
        <dbReference type="HAMAP-Rule" id="MF_00974"/>
    </source>
</evidence>
<accession>A0AAP2E4I8</accession>